<dbReference type="PROSITE" id="PS51186">
    <property type="entry name" value="GNAT"/>
    <property type="match status" value="1"/>
</dbReference>
<dbReference type="EMBL" id="RBAM01000002">
    <property type="protein sequence ID" value="RKN76700.1"/>
    <property type="molecule type" value="Genomic_DNA"/>
</dbReference>
<comment type="caution">
    <text evidence="2">The sequence shown here is derived from an EMBL/GenBank/DDBJ whole genome shotgun (WGS) entry which is preliminary data.</text>
</comment>
<organism evidence="2 3">
    <name type="scientific">Streptomyces klenkii</name>
    <dbReference type="NCBI Taxonomy" id="1420899"/>
    <lineage>
        <taxon>Bacteria</taxon>
        <taxon>Bacillati</taxon>
        <taxon>Actinomycetota</taxon>
        <taxon>Actinomycetes</taxon>
        <taxon>Kitasatosporales</taxon>
        <taxon>Streptomycetaceae</taxon>
        <taxon>Streptomyces</taxon>
    </lineage>
</organism>
<proteinExistence type="predicted"/>
<dbReference type="SUPFAM" id="SSF55729">
    <property type="entry name" value="Acyl-CoA N-acyltransferases (Nat)"/>
    <property type="match status" value="1"/>
</dbReference>
<dbReference type="OrthoDB" id="4536199at2"/>
<evidence type="ECO:0000259" key="1">
    <source>
        <dbReference type="PROSITE" id="PS51186"/>
    </source>
</evidence>
<accession>A0A3B0BV62</accession>
<feature type="domain" description="N-acetyltransferase" evidence="1">
    <location>
        <begin position="1"/>
        <end position="173"/>
    </location>
</feature>
<keyword evidence="2" id="KW-0808">Transferase</keyword>
<dbReference type="AlphaFoldDB" id="A0A3B0BV62"/>
<dbReference type="GO" id="GO:0016747">
    <property type="term" value="F:acyltransferase activity, transferring groups other than amino-acyl groups"/>
    <property type="evidence" value="ECO:0007669"/>
    <property type="project" value="InterPro"/>
</dbReference>
<sequence>MGGAAAARAEDAFRRVYASAFAEPPYDETPGDVAAAFRRFRVQTRKPAFRGALARTEAGDPVGMAYGYPLSARTRWWDQLLVPVPEEVRHEDGRRTFGLMELAVRAPWRGHGIARRLHDVVLEGTGVERVLLNVLPEAESAQAAYRSWGYRKVGETRPWDGAALHDVMVLDLVTG</sequence>
<gene>
    <name evidence="2" type="ORF">D7231_05605</name>
</gene>
<name>A0A3B0BV62_9ACTN</name>
<dbReference type="Pfam" id="PF00583">
    <property type="entry name" value="Acetyltransf_1"/>
    <property type="match status" value="1"/>
</dbReference>
<evidence type="ECO:0000313" key="3">
    <source>
        <dbReference type="Proteomes" id="UP000270343"/>
    </source>
</evidence>
<dbReference type="Proteomes" id="UP000270343">
    <property type="component" value="Unassembled WGS sequence"/>
</dbReference>
<dbReference type="InterPro" id="IPR000182">
    <property type="entry name" value="GNAT_dom"/>
</dbReference>
<dbReference type="InterPro" id="IPR016181">
    <property type="entry name" value="Acyl_CoA_acyltransferase"/>
</dbReference>
<keyword evidence="3" id="KW-1185">Reference proteome</keyword>
<reference evidence="2 3" key="1">
    <citation type="journal article" date="2015" name="Antonie Van Leeuwenhoek">
        <title>Streptomyces klenkii sp. nov., isolated from deep marine sediment.</title>
        <authorList>
            <person name="Veyisoglu A."/>
            <person name="Sahin N."/>
        </authorList>
    </citation>
    <scope>NUCLEOTIDE SEQUENCE [LARGE SCALE GENOMIC DNA]</scope>
    <source>
        <strain evidence="2 3">KCTC 29202</strain>
    </source>
</reference>
<evidence type="ECO:0000313" key="2">
    <source>
        <dbReference type="EMBL" id="RKN76700.1"/>
    </source>
</evidence>
<protein>
    <submittedName>
        <fullName evidence="2">GNAT family N-acetyltransferase</fullName>
    </submittedName>
</protein>
<dbReference type="Gene3D" id="3.40.630.30">
    <property type="match status" value="1"/>
</dbReference>